<evidence type="ECO:0000256" key="1">
    <source>
        <dbReference type="SAM" id="MobiDB-lite"/>
    </source>
</evidence>
<gene>
    <name evidence="3" type="ORF">BN7_2065</name>
</gene>
<dbReference type="CDD" id="cd16018">
    <property type="entry name" value="Enpp"/>
    <property type="match status" value="1"/>
</dbReference>
<dbReference type="InterPro" id="IPR017850">
    <property type="entry name" value="Alkaline_phosphatase_core_sf"/>
</dbReference>
<feature type="region of interest" description="Disordered" evidence="1">
    <location>
        <begin position="592"/>
        <end position="684"/>
    </location>
</feature>
<dbReference type="EMBL" id="CAIF01000048">
    <property type="protein sequence ID" value="CCH42521.1"/>
    <property type="molecule type" value="Genomic_DNA"/>
</dbReference>
<dbReference type="STRING" id="1206466.K0KHN0"/>
<dbReference type="FunCoup" id="K0KHN0">
    <property type="interactions" value="244"/>
</dbReference>
<feature type="compositionally biased region" description="Basic and acidic residues" evidence="1">
    <location>
        <begin position="642"/>
        <end position="666"/>
    </location>
</feature>
<evidence type="ECO:0000313" key="3">
    <source>
        <dbReference type="EMBL" id="CCH42521.1"/>
    </source>
</evidence>
<dbReference type="InParanoid" id="K0KHN0"/>
<sequence length="711" mass="80346">MSGGFPIDTPIQDLDEDEDDFLGDDSDTNINTLRDEFNLDGDSNPLSGNKNSWISNGIDKLKNVFSKGYGRLPNTGIELDKFNDTNYDVDSFTDLGIVKDEGLTWLDFLKKYLSYLLIFALLVTVVVLSVLLSRKSSGSDKVIRQTLSNGTDLFYPTTILISLDGFHPHYISSSLTPTLHSFLQKGYGPPYMIPSFPSSTFPNHWTIATGLYPESHGIVGNTFFDSNSQREFVNILPDKSLDPSFWGGEPIWSTAESQGVRSAIHMFPGSEVKFKKGNKNPSIVDRFNKTETLEVKSNRILEWIDKDFKERPQLIIGYVPNIDTVGHKTGIKGKKLEEELKYVDSFVKNLTQGIANRNASDIVNLVFVSDHGMAPTSNDRLIYLDDLIDIKKVQHHDGWPLFGLRPIPNVTAQELHNDLKATYHDNSGYSFYLREDLPKEWNFGGKKVNQYTDRIAPIWVVPDVGYAITSHDDMERKNGEYSPKGVHGYNNTEVLMRAIFLGTGPYFKSKFDNVETKVRPFKNIEVYNILCETLNLKPAINNGSTNIFSIDNKLEESWKDKFVYPGVNFDIGGILKHDPTYDKLFRVEEAKDTTTLQSPAKAHKTSKTNDHSKQESKQKPTDTAKDGDHTKKSKQTPTPTPKPKDESKHKEQPSHTENTKSQEPKPSKHKGFFENLGEDFKDLGEDLREGIEDIVEDVEDAFDKFTGHKDD</sequence>
<dbReference type="eggNOG" id="KOG2645">
    <property type="taxonomic scope" value="Eukaryota"/>
</dbReference>
<dbReference type="Gene3D" id="3.30.1360.180">
    <property type="match status" value="1"/>
</dbReference>
<proteinExistence type="predicted"/>
<dbReference type="Pfam" id="PF01663">
    <property type="entry name" value="Phosphodiest"/>
    <property type="match status" value="1"/>
</dbReference>
<name>K0KHN0_WICCF</name>
<dbReference type="GO" id="GO:0047429">
    <property type="term" value="F:nucleoside triphosphate diphosphatase activity"/>
    <property type="evidence" value="ECO:0007669"/>
    <property type="project" value="TreeGrafter"/>
</dbReference>
<reference evidence="3 4" key="1">
    <citation type="journal article" date="2012" name="Eukaryot. Cell">
        <title>Draft genome sequence of Wickerhamomyces ciferrii NRRL Y-1031 F-60-10.</title>
        <authorList>
            <person name="Schneider J."/>
            <person name="Andrea H."/>
            <person name="Blom J."/>
            <person name="Jaenicke S."/>
            <person name="Ruckert C."/>
            <person name="Schorsch C."/>
            <person name="Szczepanowski R."/>
            <person name="Farwick M."/>
            <person name="Goesmann A."/>
            <person name="Puhler A."/>
            <person name="Schaffer S."/>
            <person name="Tauch A."/>
            <person name="Kohler T."/>
            <person name="Brinkrolf K."/>
        </authorList>
    </citation>
    <scope>NUCLEOTIDE SEQUENCE [LARGE SCALE GENOMIC DNA]</scope>
    <source>
        <strain evidence="4">ATCC 14091 / BCRC 22168 / CBS 111 / JCM 3599 / NBRC 0793 / NRRL Y-1031 F-60-10</strain>
    </source>
</reference>
<dbReference type="GO" id="GO:0009141">
    <property type="term" value="P:nucleoside triphosphate metabolic process"/>
    <property type="evidence" value="ECO:0007669"/>
    <property type="project" value="TreeGrafter"/>
</dbReference>
<comment type="caution">
    <text evidence="3">The sequence shown here is derived from an EMBL/GenBank/DDBJ whole genome shotgun (WGS) entry which is preliminary data.</text>
</comment>
<protein>
    <submittedName>
        <fullName evidence="3">Alkaline phosphodiesterase</fullName>
    </submittedName>
</protein>
<keyword evidence="2" id="KW-0812">Transmembrane</keyword>
<dbReference type="InterPro" id="IPR002591">
    <property type="entry name" value="Phosphodiest/P_Trfase"/>
</dbReference>
<dbReference type="PANTHER" id="PTHR10151">
    <property type="entry name" value="ECTONUCLEOTIDE PYROPHOSPHATASE/PHOSPHODIESTERASE"/>
    <property type="match status" value="1"/>
</dbReference>
<dbReference type="SUPFAM" id="SSF53649">
    <property type="entry name" value="Alkaline phosphatase-like"/>
    <property type="match status" value="1"/>
</dbReference>
<dbReference type="Proteomes" id="UP000009328">
    <property type="component" value="Unassembled WGS sequence"/>
</dbReference>
<feature type="transmembrane region" description="Helical" evidence="2">
    <location>
        <begin position="112"/>
        <end position="132"/>
    </location>
</feature>
<dbReference type="GO" id="GO:0017111">
    <property type="term" value="F:ribonucleoside triphosphate phosphatase activity"/>
    <property type="evidence" value="ECO:0007669"/>
    <property type="project" value="TreeGrafter"/>
</dbReference>
<keyword evidence="4" id="KW-1185">Reference proteome</keyword>
<dbReference type="FunFam" id="3.30.1360.180:FF:000003">
    <property type="entry name" value="Type I phosphodiesterase/nucleotide pyrophosphatase family protein"/>
    <property type="match status" value="1"/>
</dbReference>
<feature type="compositionally biased region" description="Basic and acidic residues" evidence="1">
    <location>
        <begin position="607"/>
        <end position="630"/>
    </location>
</feature>
<accession>K0KHN0</accession>
<keyword evidence="2" id="KW-0472">Membrane</keyword>
<organism evidence="3 4">
    <name type="scientific">Wickerhamomyces ciferrii (strain ATCC 14091 / BCRC 22168 / CBS 111 / JCM 3599 / NBRC 0793 / NRRL Y-1031 F-60-10)</name>
    <name type="common">Yeast</name>
    <name type="synonym">Pichia ciferrii</name>
    <dbReference type="NCBI Taxonomy" id="1206466"/>
    <lineage>
        <taxon>Eukaryota</taxon>
        <taxon>Fungi</taxon>
        <taxon>Dikarya</taxon>
        <taxon>Ascomycota</taxon>
        <taxon>Saccharomycotina</taxon>
        <taxon>Saccharomycetes</taxon>
        <taxon>Phaffomycetales</taxon>
        <taxon>Wickerhamomycetaceae</taxon>
        <taxon>Wickerhamomyces</taxon>
    </lineage>
</organism>
<evidence type="ECO:0000256" key="2">
    <source>
        <dbReference type="SAM" id="Phobius"/>
    </source>
</evidence>
<evidence type="ECO:0000313" key="4">
    <source>
        <dbReference type="Proteomes" id="UP000009328"/>
    </source>
</evidence>
<keyword evidence="2" id="KW-1133">Transmembrane helix</keyword>
<dbReference type="PANTHER" id="PTHR10151:SF120">
    <property type="entry name" value="BIS(5'-ADENOSYL)-TRIPHOSPHATASE"/>
    <property type="match status" value="1"/>
</dbReference>
<dbReference type="HOGENOM" id="CLU_017594_4_0_1"/>
<feature type="region of interest" description="Disordered" evidence="1">
    <location>
        <begin position="1"/>
        <end position="20"/>
    </location>
</feature>
<dbReference type="Gene3D" id="3.40.720.10">
    <property type="entry name" value="Alkaline Phosphatase, subunit A"/>
    <property type="match status" value="1"/>
</dbReference>
<dbReference type="AlphaFoldDB" id="K0KHN0"/>